<evidence type="ECO:0000313" key="2">
    <source>
        <dbReference type="Proteomes" id="UP000187074"/>
    </source>
</evidence>
<organism evidence="1 2">
    <name type="scientific">Paenibacillus lautus</name>
    <name type="common">Bacillus lautus</name>
    <dbReference type="NCBI Taxonomy" id="1401"/>
    <lineage>
        <taxon>Bacteria</taxon>
        <taxon>Bacillati</taxon>
        <taxon>Bacillota</taxon>
        <taxon>Bacilli</taxon>
        <taxon>Bacillales</taxon>
        <taxon>Paenibacillaceae</taxon>
        <taxon>Paenibacillus</taxon>
    </lineage>
</organism>
<comment type="caution">
    <text evidence="1">The sequence shown here is derived from an EMBL/GenBank/DDBJ whole genome shotgun (WGS) entry which is preliminary data.</text>
</comment>
<reference evidence="1 2" key="1">
    <citation type="submission" date="2016-11" db="EMBL/GenBank/DDBJ databases">
        <title>Paenibacillus species isolates.</title>
        <authorList>
            <person name="Beno S.M."/>
        </authorList>
    </citation>
    <scope>NUCLEOTIDE SEQUENCE [LARGE SCALE GENOMIC DNA]</scope>
    <source>
        <strain evidence="1 2">FSL F4-0100</strain>
    </source>
</reference>
<dbReference type="EMBL" id="MRTF01000005">
    <property type="protein sequence ID" value="OME92233.1"/>
    <property type="molecule type" value="Genomic_DNA"/>
</dbReference>
<dbReference type="Gene3D" id="3.40.630.30">
    <property type="match status" value="1"/>
</dbReference>
<dbReference type="Proteomes" id="UP000187074">
    <property type="component" value="Unassembled WGS sequence"/>
</dbReference>
<protein>
    <submittedName>
        <fullName evidence="1">Uncharacterized protein</fullName>
    </submittedName>
</protein>
<dbReference type="AlphaFoldDB" id="A0A1R1B115"/>
<dbReference type="SUPFAM" id="SSF55729">
    <property type="entry name" value="Acyl-CoA N-acyltransferases (Nat)"/>
    <property type="match status" value="1"/>
</dbReference>
<evidence type="ECO:0000313" key="1">
    <source>
        <dbReference type="EMBL" id="OME92233.1"/>
    </source>
</evidence>
<name>A0A1R1B115_PAELA</name>
<dbReference type="InterPro" id="IPR016181">
    <property type="entry name" value="Acyl_CoA_acyltransferase"/>
</dbReference>
<sequence length="65" mass="7612">MMVFFDGILAGCCHLLLNSSYPFFRDKNIPEINDLSVFPEFRRRGIASFDLQLSVNKNMFRLPIR</sequence>
<dbReference type="CDD" id="cd04301">
    <property type="entry name" value="NAT_SF"/>
    <property type="match status" value="1"/>
</dbReference>
<proteinExistence type="predicted"/>
<gene>
    <name evidence="1" type="ORF">BK123_16635</name>
</gene>
<accession>A0A1R1B115</accession>